<dbReference type="RefSeq" id="WP_103053043.1">
    <property type="nucleotide sequence ID" value="NZ_POWF01000011.1"/>
</dbReference>
<dbReference type="OrthoDB" id="9760689at2"/>
<sequence>MKQTLKKIYNKYFKKKRKKKALTEKEKRHSLVGPPKLWKMKQQFQIDFLKQNGMQKHHKFLDVGCGTLRGGIPIIEFLNEENYYGIDVRSEAINEGKNELRQEQLEHKNPNLILFEDFKALKIDVKFDMIFAFSVLIHLKDDIAKDCFSFISEHLDSKGSFYANVNCIENEDGQWQGFPVVFRSIDFYKELAQNVNLGLEVIGQLKDLGHVSNKELGDQQFMLRFYRLN</sequence>
<dbReference type="PANTHER" id="PTHR37886">
    <property type="entry name" value="S-ADENOSYL-L-METHIONINE-DEPENDENT METHYLTRANSFERASES SUPERFAMILY PROTEIN"/>
    <property type="match status" value="1"/>
</dbReference>
<dbReference type="AlphaFoldDB" id="A0A2K1DVP7"/>
<dbReference type="Pfam" id="PF08242">
    <property type="entry name" value="Methyltransf_12"/>
    <property type="match status" value="1"/>
</dbReference>
<name>A0A2K1DVP7_9FLAO</name>
<proteinExistence type="predicted"/>
<reference evidence="2 3" key="1">
    <citation type="submission" date="2018-01" db="EMBL/GenBank/DDBJ databases">
        <title>The draft genome of Hanstruepera neustonica JCM19743.</title>
        <authorList>
            <person name="He R.-H."/>
            <person name="Du Z.-J."/>
        </authorList>
    </citation>
    <scope>NUCLEOTIDE SEQUENCE [LARGE SCALE GENOMIC DNA]</scope>
    <source>
        <strain evidence="2 3">JCM19743</strain>
    </source>
</reference>
<dbReference type="Proteomes" id="UP000236641">
    <property type="component" value="Unassembled WGS sequence"/>
</dbReference>
<dbReference type="SUPFAM" id="SSF53335">
    <property type="entry name" value="S-adenosyl-L-methionine-dependent methyltransferases"/>
    <property type="match status" value="1"/>
</dbReference>
<protein>
    <recommendedName>
        <fullName evidence="1">Methyltransferase type 12 domain-containing protein</fullName>
    </recommendedName>
</protein>
<feature type="domain" description="Methyltransferase type 12" evidence="1">
    <location>
        <begin position="61"/>
        <end position="159"/>
    </location>
</feature>
<accession>A0A2K1DVP7</accession>
<dbReference type="CDD" id="cd02440">
    <property type="entry name" value="AdoMet_MTases"/>
    <property type="match status" value="1"/>
</dbReference>
<dbReference type="EMBL" id="POWF01000011">
    <property type="protein sequence ID" value="PNQ72110.1"/>
    <property type="molecule type" value="Genomic_DNA"/>
</dbReference>
<dbReference type="PANTHER" id="PTHR37886:SF1">
    <property type="entry name" value="S-ADENOSYL-L-METHIONINE-DEPENDENT METHYLTRANSFERASES SUPERFAMILY PROTEIN"/>
    <property type="match status" value="1"/>
</dbReference>
<keyword evidence="3" id="KW-1185">Reference proteome</keyword>
<dbReference type="InterPro" id="IPR029063">
    <property type="entry name" value="SAM-dependent_MTases_sf"/>
</dbReference>
<evidence type="ECO:0000313" key="2">
    <source>
        <dbReference type="EMBL" id="PNQ72110.1"/>
    </source>
</evidence>
<evidence type="ECO:0000313" key="3">
    <source>
        <dbReference type="Proteomes" id="UP000236641"/>
    </source>
</evidence>
<comment type="caution">
    <text evidence="2">The sequence shown here is derived from an EMBL/GenBank/DDBJ whole genome shotgun (WGS) entry which is preliminary data.</text>
</comment>
<dbReference type="Gene3D" id="3.40.50.150">
    <property type="entry name" value="Vaccinia Virus protein VP39"/>
    <property type="match status" value="1"/>
</dbReference>
<evidence type="ECO:0000259" key="1">
    <source>
        <dbReference type="Pfam" id="PF08242"/>
    </source>
</evidence>
<organism evidence="2 3">
    <name type="scientific">Hanstruepera neustonica</name>
    <dbReference type="NCBI Taxonomy" id="1445657"/>
    <lineage>
        <taxon>Bacteria</taxon>
        <taxon>Pseudomonadati</taxon>
        <taxon>Bacteroidota</taxon>
        <taxon>Flavobacteriia</taxon>
        <taxon>Flavobacteriales</taxon>
        <taxon>Flavobacteriaceae</taxon>
        <taxon>Hanstruepera</taxon>
    </lineage>
</organism>
<dbReference type="InterPro" id="IPR013217">
    <property type="entry name" value="Methyltransf_12"/>
</dbReference>
<gene>
    <name evidence="2" type="ORF">C1T31_13480</name>
</gene>